<keyword evidence="2 8" id="KW-0699">rRNA-binding</keyword>
<keyword evidence="5 8" id="KW-0687">Ribonucleoprotein</keyword>
<comment type="subunit">
    <text evidence="7 8">Part of the 30S ribosomal subunit. Contacts proteins S5 and S12.</text>
</comment>
<comment type="caution">
    <text evidence="10">The sequence shown here is derived from an EMBL/GenBank/DDBJ whole genome shotgun (WGS) entry which is preliminary data.</text>
</comment>
<name>A0A561BKV8_9ACTN</name>
<dbReference type="GO" id="GO:0005840">
    <property type="term" value="C:ribosome"/>
    <property type="evidence" value="ECO:0007669"/>
    <property type="project" value="UniProtKB-KW"/>
</dbReference>
<evidence type="ECO:0000256" key="9">
    <source>
        <dbReference type="RuleBase" id="RU003660"/>
    </source>
</evidence>
<dbReference type="GO" id="GO:0006412">
    <property type="term" value="P:translation"/>
    <property type="evidence" value="ECO:0007669"/>
    <property type="project" value="UniProtKB-UniRule"/>
</dbReference>
<dbReference type="InterPro" id="IPR000630">
    <property type="entry name" value="Ribosomal_uS8"/>
</dbReference>
<dbReference type="GO" id="GO:0005737">
    <property type="term" value="C:cytoplasm"/>
    <property type="evidence" value="ECO:0007669"/>
    <property type="project" value="UniProtKB-ARBA"/>
</dbReference>
<evidence type="ECO:0000256" key="3">
    <source>
        <dbReference type="ARBA" id="ARBA00022884"/>
    </source>
</evidence>
<evidence type="ECO:0000313" key="10">
    <source>
        <dbReference type="EMBL" id="TWD79494.1"/>
    </source>
</evidence>
<evidence type="ECO:0000256" key="7">
    <source>
        <dbReference type="ARBA" id="ARBA00046740"/>
    </source>
</evidence>
<dbReference type="RefSeq" id="WP_145802672.1">
    <property type="nucleotide sequence ID" value="NZ_VIVK01000001.1"/>
</dbReference>
<accession>A0A561BKV8</accession>
<organism evidence="10 11">
    <name type="scientific">Kribbella amoyensis</name>
    <dbReference type="NCBI Taxonomy" id="996641"/>
    <lineage>
        <taxon>Bacteria</taxon>
        <taxon>Bacillati</taxon>
        <taxon>Actinomycetota</taxon>
        <taxon>Actinomycetes</taxon>
        <taxon>Propionibacteriales</taxon>
        <taxon>Kribbellaceae</taxon>
        <taxon>Kribbella</taxon>
    </lineage>
</organism>
<dbReference type="EMBL" id="VIVK01000001">
    <property type="protein sequence ID" value="TWD79494.1"/>
    <property type="molecule type" value="Genomic_DNA"/>
</dbReference>
<dbReference type="InterPro" id="IPR047863">
    <property type="entry name" value="Ribosomal_uS8_CS"/>
</dbReference>
<evidence type="ECO:0000256" key="6">
    <source>
        <dbReference type="ARBA" id="ARBA00035258"/>
    </source>
</evidence>
<gene>
    <name evidence="8" type="primary">rpsH</name>
    <name evidence="10" type="ORF">FB561_0553</name>
</gene>
<dbReference type="GO" id="GO:0019843">
    <property type="term" value="F:rRNA binding"/>
    <property type="evidence" value="ECO:0007669"/>
    <property type="project" value="UniProtKB-UniRule"/>
</dbReference>
<keyword evidence="3 8" id="KW-0694">RNA-binding</keyword>
<dbReference type="FunFam" id="3.30.1490.10:FF:000001">
    <property type="entry name" value="30S ribosomal protein S8"/>
    <property type="match status" value="1"/>
</dbReference>
<dbReference type="FunFam" id="3.30.1370.30:FF:000002">
    <property type="entry name" value="30S ribosomal protein S8"/>
    <property type="match status" value="1"/>
</dbReference>
<comment type="function">
    <text evidence="8">One of the primary rRNA binding proteins, it binds directly to 16S rRNA central domain where it helps coordinate assembly of the platform of the 30S subunit.</text>
</comment>
<evidence type="ECO:0000256" key="4">
    <source>
        <dbReference type="ARBA" id="ARBA00022980"/>
    </source>
</evidence>
<dbReference type="Gene3D" id="3.30.1370.30">
    <property type="match status" value="1"/>
</dbReference>
<dbReference type="AlphaFoldDB" id="A0A561BKV8"/>
<keyword evidence="4 8" id="KW-0689">Ribosomal protein</keyword>
<keyword evidence="11" id="KW-1185">Reference proteome</keyword>
<sequence length="135" mass="14683">MTMTDPIADMLTRLRNANQAYHESTSMPYSKIKQGIADILQQEGYISSYKVEEPKEGAVGKTLVVDLKFGPTRERSIAGVRRISKPGLRVYAKSTNLPKVLGGLGVAIISTSQGLLTDRQAKTKGVGGEVLAYVW</sequence>
<comment type="similarity">
    <text evidence="1 8 9">Belongs to the universal ribosomal protein uS8 family.</text>
</comment>
<dbReference type="NCBIfam" id="NF001109">
    <property type="entry name" value="PRK00136.1"/>
    <property type="match status" value="1"/>
</dbReference>
<evidence type="ECO:0000313" key="11">
    <source>
        <dbReference type="Proteomes" id="UP000318380"/>
    </source>
</evidence>
<dbReference type="Pfam" id="PF00410">
    <property type="entry name" value="Ribosomal_S8"/>
    <property type="match status" value="1"/>
</dbReference>
<evidence type="ECO:0000256" key="5">
    <source>
        <dbReference type="ARBA" id="ARBA00023274"/>
    </source>
</evidence>
<dbReference type="GO" id="GO:0003735">
    <property type="term" value="F:structural constituent of ribosome"/>
    <property type="evidence" value="ECO:0007669"/>
    <property type="project" value="InterPro"/>
</dbReference>
<evidence type="ECO:0000256" key="2">
    <source>
        <dbReference type="ARBA" id="ARBA00022730"/>
    </source>
</evidence>
<dbReference type="PANTHER" id="PTHR11758">
    <property type="entry name" value="40S RIBOSOMAL PROTEIN S15A"/>
    <property type="match status" value="1"/>
</dbReference>
<dbReference type="OrthoDB" id="9802617at2"/>
<dbReference type="SUPFAM" id="SSF56047">
    <property type="entry name" value="Ribosomal protein S8"/>
    <property type="match status" value="1"/>
</dbReference>
<dbReference type="Proteomes" id="UP000318380">
    <property type="component" value="Unassembled WGS sequence"/>
</dbReference>
<dbReference type="PROSITE" id="PS00053">
    <property type="entry name" value="RIBOSOMAL_S8"/>
    <property type="match status" value="1"/>
</dbReference>
<dbReference type="InterPro" id="IPR035987">
    <property type="entry name" value="Ribosomal_uS8_sf"/>
</dbReference>
<reference evidence="10 11" key="1">
    <citation type="submission" date="2019-06" db="EMBL/GenBank/DDBJ databases">
        <title>Sequencing the genomes of 1000 actinobacteria strains.</title>
        <authorList>
            <person name="Klenk H.-P."/>
        </authorList>
    </citation>
    <scope>NUCLEOTIDE SEQUENCE [LARGE SCALE GENOMIC DNA]</scope>
    <source>
        <strain evidence="10 11">DSM 24683</strain>
    </source>
</reference>
<dbReference type="Gene3D" id="3.30.1490.10">
    <property type="match status" value="1"/>
</dbReference>
<proteinExistence type="inferred from homology"/>
<evidence type="ECO:0000256" key="1">
    <source>
        <dbReference type="ARBA" id="ARBA00006471"/>
    </source>
</evidence>
<protein>
    <recommendedName>
        <fullName evidence="6 8">Small ribosomal subunit protein uS8</fullName>
    </recommendedName>
</protein>
<dbReference type="HAMAP" id="MF_01302_B">
    <property type="entry name" value="Ribosomal_uS8_B"/>
    <property type="match status" value="1"/>
</dbReference>
<evidence type="ECO:0000256" key="8">
    <source>
        <dbReference type="HAMAP-Rule" id="MF_01302"/>
    </source>
</evidence>
<dbReference type="GO" id="GO:1990904">
    <property type="term" value="C:ribonucleoprotein complex"/>
    <property type="evidence" value="ECO:0007669"/>
    <property type="project" value="UniProtKB-KW"/>
</dbReference>